<keyword evidence="5" id="KW-0813">Transport</keyword>
<evidence type="ECO:0000313" key="7">
    <source>
        <dbReference type="EMBL" id="JAQ03118.1"/>
    </source>
</evidence>
<keyword evidence="4 6" id="KW-0472">Membrane</keyword>
<evidence type="ECO:0000256" key="6">
    <source>
        <dbReference type="SAM" id="Phobius"/>
    </source>
</evidence>
<feature type="transmembrane region" description="Helical" evidence="6">
    <location>
        <begin position="26"/>
        <end position="50"/>
    </location>
</feature>
<proteinExistence type="inferred from homology"/>
<evidence type="ECO:0000256" key="4">
    <source>
        <dbReference type="ARBA" id="ARBA00023136"/>
    </source>
</evidence>
<dbReference type="SUPFAM" id="SSF81338">
    <property type="entry name" value="Aquaporin-like"/>
    <property type="match status" value="1"/>
</dbReference>
<dbReference type="Gene3D" id="1.20.1080.10">
    <property type="entry name" value="Glycerol uptake facilitator protein"/>
    <property type="match status" value="1"/>
</dbReference>
<dbReference type="PRINTS" id="PR00783">
    <property type="entry name" value="MINTRINSICP"/>
</dbReference>
<dbReference type="InterPro" id="IPR023271">
    <property type="entry name" value="Aquaporin-like"/>
</dbReference>
<gene>
    <name evidence="7" type="primary">AAEL003512_2</name>
    <name evidence="7" type="ORF">g.76540</name>
</gene>
<evidence type="ECO:0000256" key="1">
    <source>
        <dbReference type="ARBA" id="ARBA00004141"/>
    </source>
</evidence>
<dbReference type="EMBL" id="GDHC01015511">
    <property type="protein sequence ID" value="JAQ03118.1"/>
    <property type="molecule type" value="Transcribed_RNA"/>
</dbReference>
<feature type="transmembrane region" description="Helical" evidence="6">
    <location>
        <begin position="149"/>
        <end position="170"/>
    </location>
</feature>
<dbReference type="Pfam" id="PF00230">
    <property type="entry name" value="MIP"/>
    <property type="match status" value="1"/>
</dbReference>
<protein>
    <submittedName>
        <fullName evidence="7">Aquaporin AQPAe.a</fullName>
    </submittedName>
</protein>
<feature type="transmembrane region" description="Helical" evidence="6">
    <location>
        <begin position="190"/>
        <end position="211"/>
    </location>
</feature>
<dbReference type="GO" id="GO:0005886">
    <property type="term" value="C:plasma membrane"/>
    <property type="evidence" value="ECO:0007669"/>
    <property type="project" value="TreeGrafter"/>
</dbReference>
<dbReference type="PANTHER" id="PTHR19139:SF270">
    <property type="entry name" value="ENTOMOGLYCEROPORIN 1-RELATED"/>
    <property type="match status" value="1"/>
</dbReference>
<feature type="non-terminal residue" evidence="7">
    <location>
        <position position="1"/>
    </location>
</feature>
<evidence type="ECO:0000256" key="2">
    <source>
        <dbReference type="ARBA" id="ARBA00022692"/>
    </source>
</evidence>
<feature type="transmembrane region" description="Helical" evidence="6">
    <location>
        <begin position="107"/>
        <end position="128"/>
    </location>
</feature>
<dbReference type="InterPro" id="IPR034294">
    <property type="entry name" value="Aquaporin_transptr"/>
</dbReference>
<dbReference type="PANTHER" id="PTHR19139">
    <property type="entry name" value="AQUAPORIN TRANSPORTER"/>
    <property type="match status" value="1"/>
</dbReference>
<comment type="subcellular location">
    <subcellularLocation>
        <location evidence="1">Membrane</location>
        <topology evidence="1">Multi-pass membrane protein</topology>
    </subcellularLocation>
</comment>
<dbReference type="InterPro" id="IPR000425">
    <property type="entry name" value="MIP"/>
</dbReference>
<feature type="transmembrane region" description="Helical" evidence="6">
    <location>
        <begin position="267"/>
        <end position="288"/>
    </location>
</feature>
<keyword evidence="2 5" id="KW-0812">Transmembrane</keyword>
<feature type="transmembrane region" description="Helical" evidence="6">
    <location>
        <begin position="223"/>
        <end position="241"/>
    </location>
</feature>
<evidence type="ECO:0000256" key="3">
    <source>
        <dbReference type="ARBA" id="ARBA00022989"/>
    </source>
</evidence>
<name>A0A146L3Y4_LYGHE</name>
<dbReference type="AlphaFoldDB" id="A0A146L3Y4"/>
<organism evidence="7">
    <name type="scientific">Lygus hesperus</name>
    <name type="common">Western plant bug</name>
    <dbReference type="NCBI Taxonomy" id="30085"/>
    <lineage>
        <taxon>Eukaryota</taxon>
        <taxon>Metazoa</taxon>
        <taxon>Ecdysozoa</taxon>
        <taxon>Arthropoda</taxon>
        <taxon>Hexapoda</taxon>
        <taxon>Insecta</taxon>
        <taxon>Pterygota</taxon>
        <taxon>Neoptera</taxon>
        <taxon>Paraneoptera</taxon>
        <taxon>Hemiptera</taxon>
        <taxon>Heteroptera</taxon>
        <taxon>Panheteroptera</taxon>
        <taxon>Cimicomorpha</taxon>
        <taxon>Miridae</taxon>
        <taxon>Mirini</taxon>
        <taxon>Lygus</taxon>
    </lineage>
</organism>
<sequence length="309" mass="33563">RPLALPFVRMRSGTQKLFFPLKNKLFALYLCVELVPASLYVSGAMGQFKWYTSLLRDDGFTNLSMIKVRRLLGIGLAEMFGVALFLATGCGNLVSTISNSEPSHINTVLSFALGISSAIIIFAPISGCMLNPCLNVTWLVMGHMSLVKFVYYTVFQVIGAYLGVAFIAAVTPDIPEGPPGFCTTHPNPDVTTSQAFAVEFFLGFFLSLCLCHVLDKRASQQHGLVFAKFAVLVVALALPLGKYEGGSANPARSLGPALLSGDWNDQWLYWTAPNFGAAFAAVIYRAFFDAPIFEDVDSDGKTREVDATI</sequence>
<dbReference type="GO" id="GO:0015267">
    <property type="term" value="F:channel activity"/>
    <property type="evidence" value="ECO:0007669"/>
    <property type="project" value="InterPro"/>
</dbReference>
<keyword evidence="3 6" id="KW-1133">Transmembrane helix</keyword>
<comment type="similarity">
    <text evidence="5">Belongs to the MIP/aquaporin (TC 1.A.8) family.</text>
</comment>
<evidence type="ECO:0000256" key="5">
    <source>
        <dbReference type="RuleBase" id="RU000477"/>
    </source>
</evidence>
<reference evidence="7" key="1">
    <citation type="journal article" date="2016" name="Gigascience">
        <title>De novo construction of an expanded transcriptome assembly for the western tarnished plant bug, Lygus hesperus.</title>
        <authorList>
            <person name="Tassone E.E."/>
            <person name="Geib S.M."/>
            <person name="Hall B."/>
            <person name="Fabrick J.A."/>
            <person name="Brent C.S."/>
            <person name="Hull J.J."/>
        </authorList>
    </citation>
    <scope>NUCLEOTIDE SEQUENCE</scope>
</reference>
<feature type="transmembrane region" description="Helical" evidence="6">
    <location>
        <begin position="71"/>
        <end position="95"/>
    </location>
</feature>
<accession>A0A146L3Y4</accession>